<keyword evidence="3 5" id="KW-0131">Cell cycle</keyword>
<comment type="similarity">
    <text evidence="5">Belongs to the SepF family.</text>
</comment>
<sequence length="142" mass="16253">MGFMDRVKGFFDLDGEEESYYASKEQKKEASIATHEQSNIVSIHSVQQDSRMVLCEPKEFEEVEEIAEHIKKRKSVVINMQRLDQTNSKRMVDFLSGTVYGLNGKIQKLGSQTFLCTPEHVSISGSINGLIDEEFEFQRKGR</sequence>
<reference evidence="6 7" key="1">
    <citation type="submission" date="2019-07" db="EMBL/GenBank/DDBJ databases">
        <title>Allobacillus sp. nov. SKP isolated from shrimp paste of Euphausiacea.</title>
        <authorList>
            <person name="Kanchanasin P."/>
            <person name="Tanasupawat S."/>
            <person name="Shi W."/>
            <person name="Wu L."/>
            <person name="Ma J."/>
        </authorList>
    </citation>
    <scope>NUCLEOTIDE SEQUENCE [LARGE SCALE GENOMIC DNA]</scope>
    <source>
        <strain evidence="6 7">SKP4-8</strain>
    </source>
</reference>
<dbReference type="AlphaFoldDB" id="A0A556PSB3"/>
<evidence type="ECO:0000256" key="5">
    <source>
        <dbReference type="HAMAP-Rule" id="MF_01197"/>
    </source>
</evidence>
<evidence type="ECO:0000313" key="6">
    <source>
        <dbReference type="EMBL" id="TSJ67273.1"/>
    </source>
</evidence>
<dbReference type="Proteomes" id="UP000316425">
    <property type="component" value="Unassembled WGS sequence"/>
</dbReference>
<keyword evidence="7" id="KW-1185">Reference proteome</keyword>
<evidence type="ECO:0000256" key="4">
    <source>
        <dbReference type="ARBA" id="ARBA00044936"/>
    </source>
</evidence>
<dbReference type="Gene3D" id="3.30.110.150">
    <property type="entry name" value="SepF-like protein"/>
    <property type="match status" value="1"/>
</dbReference>
<comment type="subcellular location">
    <subcellularLocation>
        <location evidence="5">Cytoplasm</location>
    </subcellularLocation>
    <text evidence="5">Localizes to the division site, in a FtsZ-dependent manner.</text>
</comment>
<evidence type="ECO:0000256" key="2">
    <source>
        <dbReference type="ARBA" id="ARBA00023210"/>
    </source>
</evidence>
<dbReference type="GO" id="GO:0005737">
    <property type="term" value="C:cytoplasm"/>
    <property type="evidence" value="ECO:0007669"/>
    <property type="project" value="UniProtKB-SubCell"/>
</dbReference>
<dbReference type="HAMAP" id="MF_01197">
    <property type="entry name" value="SepF"/>
    <property type="match status" value="1"/>
</dbReference>
<dbReference type="GO" id="GO:0043093">
    <property type="term" value="P:FtsZ-dependent cytokinesis"/>
    <property type="evidence" value="ECO:0007669"/>
    <property type="project" value="UniProtKB-UniRule"/>
</dbReference>
<dbReference type="PANTHER" id="PTHR35798:SF1">
    <property type="entry name" value="CELL DIVISION PROTEIN SEPF"/>
    <property type="match status" value="1"/>
</dbReference>
<organism evidence="6 7">
    <name type="scientific">Allobacillus salarius</name>
    <dbReference type="NCBI Taxonomy" id="1955272"/>
    <lineage>
        <taxon>Bacteria</taxon>
        <taxon>Bacillati</taxon>
        <taxon>Bacillota</taxon>
        <taxon>Bacilli</taxon>
        <taxon>Bacillales</taxon>
        <taxon>Bacillaceae</taxon>
        <taxon>Allobacillus</taxon>
    </lineage>
</organism>
<keyword evidence="5" id="KW-0963">Cytoplasm</keyword>
<dbReference type="InterPro" id="IPR023052">
    <property type="entry name" value="Cell_div_SepF"/>
</dbReference>
<dbReference type="InterPro" id="IPR007561">
    <property type="entry name" value="Cell_div_SepF/SepF-rel"/>
</dbReference>
<keyword evidence="2 5" id="KW-0717">Septation</keyword>
<dbReference type="GO" id="GO:0000917">
    <property type="term" value="P:division septum assembly"/>
    <property type="evidence" value="ECO:0007669"/>
    <property type="project" value="UniProtKB-KW"/>
</dbReference>
<dbReference type="OrthoDB" id="9815206at2"/>
<comment type="subunit">
    <text evidence="5">Homodimer. Interacts with FtsZ.</text>
</comment>
<accession>A0A556PSB3</accession>
<evidence type="ECO:0000313" key="7">
    <source>
        <dbReference type="Proteomes" id="UP000316425"/>
    </source>
</evidence>
<evidence type="ECO:0000256" key="1">
    <source>
        <dbReference type="ARBA" id="ARBA00022618"/>
    </source>
</evidence>
<keyword evidence="1 5" id="KW-0132">Cell division</keyword>
<gene>
    <name evidence="5" type="primary">sepF</name>
    <name evidence="6" type="ORF">FPQ13_02135</name>
</gene>
<name>A0A556PSB3_9BACI</name>
<protein>
    <recommendedName>
        <fullName evidence="5">Cell division protein SepF</fullName>
    </recommendedName>
</protein>
<comment type="function">
    <text evidence="4 5">Cell division protein that is part of the divisome complex and is recruited early to the Z-ring. Probably stimulates Z-ring formation, perhaps through the cross-linking of FtsZ protofilaments. Its function overlaps with FtsA.</text>
</comment>
<evidence type="ECO:0000256" key="3">
    <source>
        <dbReference type="ARBA" id="ARBA00023306"/>
    </source>
</evidence>
<dbReference type="EMBL" id="VMHE01000002">
    <property type="protein sequence ID" value="TSJ67273.1"/>
    <property type="molecule type" value="Genomic_DNA"/>
</dbReference>
<dbReference type="InterPro" id="IPR038594">
    <property type="entry name" value="SepF-like_sf"/>
</dbReference>
<dbReference type="Pfam" id="PF04472">
    <property type="entry name" value="SepF"/>
    <property type="match status" value="1"/>
</dbReference>
<proteinExistence type="inferred from homology"/>
<dbReference type="PANTHER" id="PTHR35798">
    <property type="entry name" value="CELL DIVISION PROTEIN SEPF"/>
    <property type="match status" value="1"/>
</dbReference>
<comment type="caution">
    <text evidence="6">The sequence shown here is derived from an EMBL/GenBank/DDBJ whole genome shotgun (WGS) entry which is preliminary data.</text>
</comment>